<organism evidence="2 3">
    <name type="scientific">Blyttiomyces helicus</name>
    <dbReference type="NCBI Taxonomy" id="388810"/>
    <lineage>
        <taxon>Eukaryota</taxon>
        <taxon>Fungi</taxon>
        <taxon>Fungi incertae sedis</taxon>
        <taxon>Chytridiomycota</taxon>
        <taxon>Chytridiomycota incertae sedis</taxon>
        <taxon>Chytridiomycetes</taxon>
        <taxon>Chytridiomycetes incertae sedis</taxon>
        <taxon>Blyttiomyces</taxon>
    </lineage>
</organism>
<evidence type="ECO:0000313" key="3">
    <source>
        <dbReference type="Proteomes" id="UP000269721"/>
    </source>
</evidence>
<protein>
    <submittedName>
        <fullName evidence="2">Uncharacterized protein</fullName>
    </submittedName>
</protein>
<dbReference type="EMBL" id="KZ997955">
    <property type="protein sequence ID" value="RKO86735.1"/>
    <property type="molecule type" value="Genomic_DNA"/>
</dbReference>
<accession>A0A4P9W5X5</accession>
<keyword evidence="3" id="KW-1185">Reference proteome</keyword>
<evidence type="ECO:0000256" key="1">
    <source>
        <dbReference type="SAM" id="MobiDB-lite"/>
    </source>
</evidence>
<evidence type="ECO:0000313" key="2">
    <source>
        <dbReference type="EMBL" id="RKO86735.1"/>
    </source>
</evidence>
<sequence length="492" mass="53803">MSAAPFLTWDRFLMEHLEAHFRDFRQNRRNRGGDDNLLGGGGGGEEAQDENGDGDVVGLPDMMEPLPSCPKELMDMLWATERHHYKEAGYTNLINSALFCKACAFVPMTSDFRQLPKNLQALKQLGRRITLKLVDVLTVKRQAHVTHVPILLLLNIARFWEYPPELLKCIHVAAITMSDHIRTLLVFSNEKEVQDCCDPRQPARGNANHTAAAESGIAADLANIPEETPEDSSAAKYKTATAALKCDNVAAAATALTCEDIAAAAAATDLTGHTVTPPVASTATTKVNNCHRTGLPPYKHTPSSGGQGAVWAGLRKHRHLRSRARFADAARNRKRTKAVIMEAAMGGPPKLRAKAGAAATKHMSARYAPSTTFSGAQVLKQVQRALMQTHKESPNELLKWACKVDGKKSIYQAGHLPRLESQAAAIAIRITEFELELSPLEGGIFETRIYLKEKMNPFDMTDSGFLALQYIVANPLNLELVDDLVATAISEI</sequence>
<reference evidence="3" key="1">
    <citation type="journal article" date="2018" name="Nat. Microbiol.">
        <title>Leveraging single-cell genomics to expand the fungal tree of life.</title>
        <authorList>
            <person name="Ahrendt S.R."/>
            <person name="Quandt C.A."/>
            <person name="Ciobanu D."/>
            <person name="Clum A."/>
            <person name="Salamov A."/>
            <person name="Andreopoulos B."/>
            <person name="Cheng J.F."/>
            <person name="Woyke T."/>
            <person name="Pelin A."/>
            <person name="Henrissat B."/>
            <person name="Reynolds N.K."/>
            <person name="Benny G.L."/>
            <person name="Smith M.E."/>
            <person name="James T.Y."/>
            <person name="Grigoriev I.V."/>
        </authorList>
    </citation>
    <scope>NUCLEOTIDE SEQUENCE [LARGE SCALE GENOMIC DNA]</scope>
</reference>
<dbReference type="AlphaFoldDB" id="A0A4P9W5X5"/>
<gene>
    <name evidence="2" type="ORF">BDK51DRAFT_35032</name>
</gene>
<feature type="region of interest" description="Disordered" evidence="1">
    <location>
        <begin position="31"/>
        <end position="55"/>
    </location>
</feature>
<proteinExistence type="predicted"/>
<dbReference type="Proteomes" id="UP000269721">
    <property type="component" value="Unassembled WGS sequence"/>
</dbReference>
<name>A0A4P9W5X5_9FUNG</name>